<evidence type="ECO:0000256" key="2">
    <source>
        <dbReference type="ARBA" id="ARBA00022723"/>
    </source>
</evidence>
<dbReference type="GO" id="GO:0000981">
    <property type="term" value="F:DNA-binding transcription factor activity, RNA polymerase II-specific"/>
    <property type="evidence" value="ECO:0007669"/>
    <property type="project" value="TreeGrafter"/>
</dbReference>
<feature type="compositionally biased region" description="Polar residues" evidence="9">
    <location>
        <begin position="425"/>
        <end position="434"/>
    </location>
</feature>
<comment type="subcellular location">
    <subcellularLocation>
        <location evidence="1">Nucleus</location>
    </subcellularLocation>
</comment>
<evidence type="ECO:0000256" key="7">
    <source>
        <dbReference type="ARBA" id="ARBA00023242"/>
    </source>
</evidence>
<evidence type="ECO:0000256" key="6">
    <source>
        <dbReference type="ARBA" id="ARBA00023125"/>
    </source>
</evidence>
<dbReference type="WBParaSite" id="PTRK_0000085000.1">
    <property type="protein sequence ID" value="PTRK_0000085000.1"/>
    <property type="gene ID" value="PTRK_0000085000"/>
</dbReference>
<dbReference type="FunFam" id="3.30.160.60:FF:001158">
    <property type="entry name" value="zinc finger protein 22"/>
    <property type="match status" value="1"/>
</dbReference>
<evidence type="ECO:0000256" key="4">
    <source>
        <dbReference type="ARBA" id="ARBA00022771"/>
    </source>
</evidence>
<keyword evidence="3" id="KW-0677">Repeat</keyword>
<evidence type="ECO:0000256" key="5">
    <source>
        <dbReference type="ARBA" id="ARBA00022833"/>
    </source>
</evidence>
<dbReference type="SMART" id="SM00355">
    <property type="entry name" value="ZnF_C2H2"/>
    <property type="match status" value="3"/>
</dbReference>
<evidence type="ECO:0000313" key="12">
    <source>
        <dbReference type="WBParaSite" id="PTRK_0000085000.1"/>
    </source>
</evidence>
<feature type="region of interest" description="Disordered" evidence="9">
    <location>
        <begin position="400"/>
        <end position="434"/>
    </location>
</feature>
<evidence type="ECO:0000256" key="3">
    <source>
        <dbReference type="ARBA" id="ARBA00022737"/>
    </source>
</evidence>
<dbReference type="Pfam" id="PF00096">
    <property type="entry name" value="zf-C2H2"/>
    <property type="match status" value="2"/>
</dbReference>
<feature type="domain" description="C2H2-type" evidence="10">
    <location>
        <begin position="296"/>
        <end position="323"/>
    </location>
</feature>
<dbReference type="PANTHER" id="PTHR14196:SF12">
    <property type="entry name" value="ZINC FINGER PROTEIN 208-LIKE"/>
    <property type="match status" value="1"/>
</dbReference>
<dbReference type="AlphaFoldDB" id="A0A0N4Z1V4"/>
<keyword evidence="11" id="KW-1185">Reference proteome</keyword>
<evidence type="ECO:0000256" key="1">
    <source>
        <dbReference type="ARBA" id="ARBA00004123"/>
    </source>
</evidence>
<keyword evidence="4 8" id="KW-0863">Zinc-finger</keyword>
<keyword evidence="2" id="KW-0479">Metal-binding</keyword>
<evidence type="ECO:0000256" key="9">
    <source>
        <dbReference type="SAM" id="MobiDB-lite"/>
    </source>
</evidence>
<dbReference type="PROSITE" id="PS50157">
    <property type="entry name" value="ZINC_FINGER_C2H2_2"/>
    <property type="match status" value="3"/>
</dbReference>
<feature type="domain" description="C2H2-type" evidence="10">
    <location>
        <begin position="324"/>
        <end position="351"/>
    </location>
</feature>
<dbReference type="Gene3D" id="3.30.160.60">
    <property type="entry name" value="Classic Zinc Finger"/>
    <property type="match status" value="3"/>
</dbReference>
<dbReference type="PROSITE" id="PS00028">
    <property type="entry name" value="ZINC_FINGER_C2H2_1"/>
    <property type="match status" value="2"/>
</dbReference>
<reference evidence="12" key="1">
    <citation type="submission" date="2017-02" db="UniProtKB">
        <authorList>
            <consortium name="WormBaseParasite"/>
        </authorList>
    </citation>
    <scope>IDENTIFICATION</scope>
</reference>
<dbReference type="SUPFAM" id="SSF57667">
    <property type="entry name" value="beta-beta-alpha zinc fingers"/>
    <property type="match status" value="2"/>
</dbReference>
<dbReference type="GO" id="GO:0000977">
    <property type="term" value="F:RNA polymerase II transcription regulatory region sequence-specific DNA binding"/>
    <property type="evidence" value="ECO:0007669"/>
    <property type="project" value="TreeGrafter"/>
</dbReference>
<keyword evidence="6" id="KW-0238">DNA-binding</keyword>
<dbReference type="PANTHER" id="PTHR14196">
    <property type="entry name" value="ODD-SKIPPED - RELATED"/>
    <property type="match status" value="1"/>
</dbReference>
<keyword evidence="5" id="KW-0862">Zinc</keyword>
<keyword evidence="7" id="KW-0539">Nucleus</keyword>
<dbReference type="GO" id="GO:0045893">
    <property type="term" value="P:positive regulation of DNA-templated transcription"/>
    <property type="evidence" value="ECO:0007669"/>
    <property type="project" value="UniProtKB-ARBA"/>
</dbReference>
<dbReference type="InterPro" id="IPR036236">
    <property type="entry name" value="Znf_C2H2_sf"/>
</dbReference>
<feature type="domain" description="C2H2-type" evidence="10">
    <location>
        <begin position="352"/>
        <end position="380"/>
    </location>
</feature>
<evidence type="ECO:0000259" key="10">
    <source>
        <dbReference type="PROSITE" id="PS50157"/>
    </source>
</evidence>
<dbReference type="InterPro" id="IPR050717">
    <property type="entry name" value="C2H2-ZF_Transcription_Reg"/>
</dbReference>
<dbReference type="GO" id="GO:0008270">
    <property type="term" value="F:zinc ion binding"/>
    <property type="evidence" value="ECO:0007669"/>
    <property type="project" value="UniProtKB-KW"/>
</dbReference>
<name>A0A0N4Z1V4_PARTI</name>
<sequence>MNESFVFTPKEASLLHEKWNQFRCERHSSSSSDSGLSLPISSPISIKSPTTSNILFNNCYGASPLPFSPPGLSPLTLSSAPDSAFSSIATPSSVGKQETRFNFDITTNHFLSASLSKTSSDTLTTSTKFLDLSSSAPVTNGMIKCIPSSNNRTPIINPSNYNYINNLQHSFLQHFNRKENHSSLPTSNISIVDQDISNIERALNTQRMLLNIQLLSSSDGGINNPLNINNNGNGNIGTIDNGRNNLYNIVLPSINQGIVSSSSSSSTNVIINNISTTNNTGKGDCILGDSHNKKQYICEYCNKDFRRPDILSRHLRRHTGEKPFGCNDCGRFFSRSDHLRTHRRTHTDEKPYKCPICNYAARRRDVLSRHLGARHQTKNSAIPLNSRDLKKINKRRCLSDGGENIIDKNNNSNNNKRRSRLLTEVPSTTPTSSY</sequence>
<dbReference type="FunFam" id="3.30.160.60:FF:000045">
    <property type="entry name" value="ZFP69 zinc finger protein B"/>
    <property type="match status" value="1"/>
</dbReference>
<evidence type="ECO:0000256" key="8">
    <source>
        <dbReference type="PROSITE-ProRule" id="PRU00042"/>
    </source>
</evidence>
<dbReference type="GO" id="GO:0005694">
    <property type="term" value="C:chromosome"/>
    <property type="evidence" value="ECO:0007669"/>
    <property type="project" value="UniProtKB-ARBA"/>
</dbReference>
<organism evidence="11 12">
    <name type="scientific">Parastrongyloides trichosuri</name>
    <name type="common">Possum-specific nematode worm</name>
    <dbReference type="NCBI Taxonomy" id="131310"/>
    <lineage>
        <taxon>Eukaryota</taxon>
        <taxon>Metazoa</taxon>
        <taxon>Ecdysozoa</taxon>
        <taxon>Nematoda</taxon>
        <taxon>Chromadorea</taxon>
        <taxon>Rhabditida</taxon>
        <taxon>Tylenchina</taxon>
        <taxon>Panagrolaimomorpha</taxon>
        <taxon>Strongyloidoidea</taxon>
        <taxon>Strongyloididae</taxon>
        <taxon>Parastrongyloides</taxon>
    </lineage>
</organism>
<dbReference type="GO" id="GO:0005634">
    <property type="term" value="C:nucleus"/>
    <property type="evidence" value="ECO:0007669"/>
    <property type="project" value="UniProtKB-SubCell"/>
</dbReference>
<dbReference type="STRING" id="131310.A0A0N4Z1V4"/>
<dbReference type="FunFam" id="3.30.160.60:FF:001732">
    <property type="entry name" value="Zgc:162936"/>
    <property type="match status" value="1"/>
</dbReference>
<protein>
    <submittedName>
        <fullName evidence="12">Protein krueppel</fullName>
    </submittedName>
</protein>
<accession>A0A0N4Z1V4</accession>
<proteinExistence type="predicted"/>
<dbReference type="InterPro" id="IPR013087">
    <property type="entry name" value="Znf_C2H2_type"/>
</dbReference>
<evidence type="ECO:0000313" key="11">
    <source>
        <dbReference type="Proteomes" id="UP000038045"/>
    </source>
</evidence>
<dbReference type="Proteomes" id="UP000038045">
    <property type="component" value="Unplaced"/>
</dbReference>